<feature type="transmembrane region" description="Helical" evidence="1">
    <location>
        <begin position="21"/>
        <end position="41"/>
    </location>
</feature>
<dbReference type="InterPro" id="IPR012902">
    <property type="entry name" value="N_methyl_site"/>
</dbReference>
<dbReference type="KEGG" id="upi:EJG51_009025"/>
<dbReference type="AlphaFoldDB" id="A0A6M4A4V6"/>
<evidence type="ECO:0000313" key="3">
    <source>
        <dbReference type="Proteomes" id="UP000274350"/>
    </source>
</evidence>
<reference evidence="2 3" key="1">
    <citation type="journal article" date="2019" name="Int. J. Syst. Evol. Microbiol.">
        <title>Undibacterium piscinae sp. nov., isolated from Korean shiner intestine.</title>
        <authorList>
            <person name="Lee S.Y."/>
            <person name="Kang W."/>
            <person name="Kim P.S."/>
            <person name="Kim H.S."/>
            <person name="Sung H."/>
            <person name="Shin N.R."/>
            <person name="Whon T.W."/>
            <person name="Yun J.H."/>
            <person name="Lee J.Y."/>
            <person name="Lee J.Y."/>
            <person name="Jung M.J."/>
            <person name="Jeong Y.S."/>
            <person name="Tak E.J."/>
            <person name="Han J.E."/>
            <person name="Hyun D.W."/>
            <person name="Kang M.S."/>
            <person name="Lee K.E."/>
            <person name="Lee B.H."/>
            <person name="Bae J.W."/>
        </authorList>
    </citation>
    <scope>NUCLEOTIDE SEQUENCE [LARGE SCALE GENOMIC DNA]</scope>
    <source>
        <strain evidence="2 3">S11R28</strain>
    </source>
</reference>
<evidence type="ECO:0000256" key="1">
    <source>
        <dbReference type="SAM" id="Phobius"/>
    </source>
</evidence>
<dbReference type="OrthoDB" id="8759523at2"/>
<keyword evidence="1" id="KW-0812">Transmembrane</keyword>
<name>A0A6M4A4V6_9BURK</name>
<keyword evidence="1" id="KW-0472">Membrane</keyword>
<proteinExistence type="predicted"/>
<keyword evidence="3" id="KW-1185">Reference proteome</keyword>
<accession>A0A6M4A4V6</accession>
<protein>
    <submittedName>
        <fullName evidence="2">Type II secretion system protein</fullName>
    </submittedName>
</protein>
<organism evidence="2 3">
    <name type="scientific">Undibacterium piscinae</name>
    <dbReference type="NCBI Taxonomy" id="2495591"/>
    <lineage>
        <taxon>Bacteria</taxon>
        <taxon>Pseudomonadati</taxon>
        <taxon>Pseudomonadota</taxon>
        <taxon>Betaproteobacteria</taxon>
        <taxon>Burkholderiales</taxon>
        <taxon>Oxalobacteraceae</taxon>
        <taxon>Undibacterium</taxon>
    </lineage>
</organism>
<evidence type="ECO:0000313" key="2">
    <source>
        <dbReference type="EMBL" id="QJQ05968.1"/>
    </source>
</evidence>
<gene>
    <name evidence="2" type="ORF">EJG51_009025</name>
</gene>
<dbReference type="PROSITE" id="PS00409">
    <property type="entry name" value="PROKAR_NTER_METHYL"/>
    <property type="match status" value="1"/>
</dbReference>
<keyword evidence="1" id="KW-1133">Transmembrane helix</keyword>
<sequence length="200" mass="20776">MCIKHSNAGKKAQRGISLVELIMFIVIVSLGIVGILSVMNVTTKASTDPMLRKQALAIAESLLEEIQLQAFTYCAPGDANATTALSAAGCFDAANSEDNLPGTARVSNVLGVARVANNVADYNTLSLPVIYDISGADAGVIGYRALVTITQVGSGVGSAPVALANTNTDALQIDVTVTDPAGNNYLLTGYRFRYAPRAVP</sequence>
<dbReference type="Proteomes" id="UP000274350">
    <property type="component" value="Chromosome"/>
</dbReference>
<dbReference type="EMBL" id="CP051152">
    <property type="protein sequence ID" value="QJQ05968.1"/>
    <property type="molecule type" value="Genomic_DNA"/>
</dbReference>